<protein>
    <recommendedName>
        <fullName evidence="6 19">Adenosylcobinamide-GDP ribazoletransferase</fullName>
        <ecNumber evidence="5 19">2.7.8.26</ecNumber>
    </recommendedName>
    <alternativeName>
        <fullName evidence="16 19">Cobalamin synthase</fullName>
    </alternativeName>
    <alternativeName>
        <fullName evidence="15 19">Cobalamin-5'-phosphate synthase</fullName>
    </alternativeName>
</protein>
<dbReference type="GO" id="GO:0008818">
    <property type="term" value="F:cobalamin 5'-phosphate synthase activity"/>
    <property type="evidence" value="ECO:0007669"/>
    <property type="project" value="UniProtKB-UniRule"/>
</dbReference>
<dbReference type="Pfam" id="PF02654">
    <property type="entry name" value="CobS"/>
    <property type="match status" value="1"/>
</dbReference>
<comment type="similarity">
    <text evidence="4 19">Belongs to the CobS family.</text>
</comment>
<feature type="transmembrane region" description="Helical" evidence="19">
    <location>
        <begin position="207"/>
        <end position="225"/>
    </location>
</feature>
<feature type="transmembrane region" description="Helical" evidence="19">
    <location>
        <begin position="43"/>
        <end position="63"/>
    </location>
</feature>
<feature type="transmembrane region" description="Helical" evidence="19">
    <location>
        <begin position="145"/>
        <end position="164"/>
    </location>
</feature>
<dbReference type="RefSeq" id="WP_207861478.1">
    <property type="nucleotide sequence ID" value="NZ_JAFREP010000025.1"/>
</dbReference>
<dbReference type="UniPathway" id="UPA00148">
    <property type="reaction ID" value="UER00238"/>
</dbReference>
<keyword evidence="13 19" id="KW-0472">Membrane</keyword>
<evidence type="ECO:0000256" key="9">
    <source>
        <dbReference type="ARBA" id="ARBA00022679"/>
    </source>
</evidence>
<dbReference type="PANTHER" id="PTHR34148">
    <property type="entry name" value="ADENOSYLCOBINAMIDE-GDP RIBAZOLETRANSFERASE"/>
    <property type="match status" value="1"/>
</dbReference>
<keyword evidence="21" id="KW-1185">Reference proteome</keyword>
<evidence type="ECO:0000256" key="3">
    <source>
        <dbReference type="ARBA" id="ARBA00004663"/>
    </source>
</evidence>
<evidence type="ECO:0000256" key="8">
    <source>
        <dbReference type="ARBA" id="ARBA00022573"/>
    </source>
</evidence>
<proteinExistence type="inferred from homology"/>
<evidence type="ECO:0000256" key="6">
    <source>
        <dbReference type="ARBA" id="ARBA00015850"/>
    </source>
</evidence>
<evidence type="ECO:0000256" key="15">
    <source>
        <dbReference type="ARBA" id="ARBA00032605"/>
    </source>
</evidence>
<feature type="transmembrane region" description="Helical" evidence="19">
    <location>
        <begin position="117"/>
        <end position="139"/>
    </location>
</feature>
<evidence type="ECO:0000256" key="11">
    <source>
        <dbReference type="ARBA" id="ARBA00022842"/>
    </source>
</evidence>
<dbReference type="AlphaFoldDB" id="A0A8J7QCB7"/>
<evidence type="ECO:0000256" key="17">
    <source>
        <dbReference type="ARBA" id="ARBA00048623"/>
    </source>
</evidence>
<keyword evidence="8 19" id="KW-0169">Cobalamin biosynthesis</keyword>
<keyword evidence="7 19" id="KW-1003">Cell membrane</keyword>
<keyword evidence="9 19" id="KW-0808">Transferase</keyword>
<accession>A0A8J7QCB7</accession>
<evidence type="ECO:0000256" key="2">
    <source>
        <dbReference type="ARBA" id="ARBA00004651"/>
    </source>
</evidence>
<dbReference type="InterPro" id="IPR003805">
    <property type="entry name" value="CobS"/>
</dbReference>
<comment type="catalytic activity">
    <reaction evidence="17 19">
        <text>alpha-ribazole + adenosylcob(III)inamide-GDP = adenosylcob(III)alamin + GMP + H(+)</text>
        <dbReference type="Rhea" id="RHEA:16049"/>
        <dbReference type="ChEBI" id="CHEBI:10329"/>
        <dbReference type="ChEBI" id="CHEBI:15378"/>
        <dbReference type="ChEBI" id="CHEBI:18408"/>
        <dbReference type="ChEBI" id="CHEBI:58115"/>
        <dbReference type="ChEBI" id="CHEBI:60487"/>
        <dbReference type="EC" id="2.7.8.26"/>
    </reaction>
</comment>
<dbReference type="PANTHER" id="PTHR34148:SF1">
    <property type="entry name" value="ADENOSYLCOBINAMIDE-GDP RIBAZOLETRANSFERASE"/>
    <property type="match status" value="1"/>
</dbReference>
<evidence type="ECO:0000256" key="12">
    <source>
        <dbReference type="ARBA" id="ARBA00022989"/>
    </source>
</evidence>
<evidence type="ECO:0000256" key="5">
    <source>
        <dbReference type="ARBA" id="ARBA00013200"/>
    </source>
</evidence>
<evidence type="ECO:0000256" key="1">
    <source>
        <dbReference type="ARBA" id="ARBA00001946"/>
    </source>
</evidence>
<dbReference type="HAMAP" id="MF_00719">
    <property type="entry name" value="CobS"/>
    <property type="match status" value="1"/>
</dbReference>
<dbReference type="EMBL" id="JAFREP010000025">
    <property type="protein sequence ID" value="MBO1321504.1"/>
    <property type="molecule type" value="Genomic_DNA"/>
</dbReference>
<dbReference type="GO" id="GO:0005886">
    <property type="term" value="C:plasma membrane"/>
    <property type="evidence" value="ECO:0007669"/>
    <property type="project" value="UniProtKB-SubCell"/>
</dbReference>
<dbReference type="GO" id="GO:0009236">
    <property type="term" value="P:cobalamin biosynthetic process"/>
    <property type="evidence" value="ECO:0007669"/>
    <property type="project" value="UniProtKB-UniRule"/>
</dbReference>
<evidence type="ECO:0000313" key="21">
    <source>
        <dbReference type="Proteomes" id="UP000664417"/>
    </source>
</evidence>
<keyword evidence="10 19" id="KW-0812">Transmembrane</keyword>
<keyword evidence="11 19" id="KW-0460">Magnesium</keyword>
<dbReference type="EC" id="2.7.8.26" evidence="5 19"/>
<evidence type="ECO:0000256" key="13">
    <source>
        <dbReference type="ARBA" id="ARBA00023136"/>
    </source>
</evidence>
<evidence type="ECO:0000256" key="19">
    <source>
        <dbReference type="HAMAP-Rule" id="MF_00719"/>
    </source>
</evidence>
<comment type="cofactor">
    <cofactor evidence="1 19">
        <name>Mg(2+)</name>
        <dbReference type="ChEBI" id="CHEBI:18420"/>
    </cofactor>
</comment>
<evidence type="ECO:0000256" key="16">
    <source>
        <dbReference type="ARBA" id="ARBA00032853"/>
    </source>
</evidence>
<comment type="subcellular location">
    <subcellularLocation>
        <location evidence="2 19">Cell membrane</location>
        <topology evidence="2 19">Multi-pass membrane protein</topology>
    </subcellularLocation>
</comment>
<dbReference type="NCBIfam" id="TIGR00317">
    <property type="entry name" value="cobS"/>
    <property type="match status" value="1"/>
</dbReference>
<evidence type="ECO:0000313" key="20">
    <source>
        <dbReference type="EMBL" id="MBO1321504.1"/>
    </source>
</evidence>
<dbReference type="Proteomes" id="UP000664417">
    <property type="component" value="Unassembled WGS sequence"/>
</dbReference>
<dbReference type="NCBIfam" id="NF001277">
    <property type="entry name" value="PRK00235.1-3"/>
    <property type="match status" value="1"/>
</dbReference>
<evidence type="ECO:0000256" key="14">
    <source>
        <dbReference type="ARBA" id="ARBA00025228"/>
    </source>
</evidence>
<dbReference type="GO" id="GO:0051073">
    <property type="term" value="F:adenosylcobinamide-GDP ribazoletransferase activity"/>
    <property type="evidence" value="ECO:0007669"/>
    <property type="project" value="UniProtKB-UniRule"/>
</dbReference>
<sequence length="261" mass="28447">MTTQRDRIPDWVHAAFNALMFFTRVPVPRWVRYSPEKLNQSAAWFPLVGWLVGAVAALCYLATRPLFGDLTALLLSLAATVLLTGAFHEDGLADVCDGFGGGWNRQQVLTIMKDSRLGTYGAVGLALVLALKVSALAALPRTWPAVVLVVGHVLSRFFPVLIIYRGTYGREDLTSKVKPLATRLSTPGVVLAAFFTLPVLVFYPVPAALAFGGAGLTTLYLARLFHKRLGGYTGDCLGTVQQLTELTVILVFLAWYRLALH</sequence>
<comment type="pathway">
    <text evidence="3 19">Cofactor biosynthesis; adenosylcobalamin biosynthesis; adenosylcobalamin from cob(II)yrinate a,c-diamide: step 7/7.</text>
</comment>
<evidence type="ECO:0000256" key="7">
    <source>
        <dbReference type="ARBA" id="ARBA00022475"/>
    </source>
</evidence>
<comment type="caution">
    <text evidence="20">The sequence shown here is derived from an EMBL/GenBank/DDBJ whole genome shotgun (WGS) entry which is preliminary data.</text>
</comment>
<name>A0A8J7QCB7_9BACT</name>
<feature type="transmembrane region" description="Helical" evidence="19">
    <location>
        <begin position="12"/>
        <end position="31"/>
    </location>
</feature>
<organism evidence="20 21">
    <name type="scientific">Acanthopleuribacter pedis</name>
    <dbReference type="NCBI Taxonomy" id="442870"/>
    <lineage>
        <taxon>Bacteria</taxon>
        <taxon>Pseudomonadati</taxon>
        <taxon>Acidobacteriota</taxon>
        <taxon>Holophagae</taxon>
        <taxon>Acanthopleuribacterales</taxon>
        <taxon>Acanthopleuribacteraceae</taxon>
        <taxon>Acanthopleuribacter</taxon>
    </lineage>
</organism>
<reference evidence="20" key="1">
    <citation type="submission" date="2021-03" db="EMBL/GenBank/DDBJ databases">
        <authorList>
            <person name="Wang G."/>
        </authorList>
    </citation>
    <scope>NUCLEOTIDE SEQUENCE</scope>
    <source>
        <strain evidence="20">KCTC 12899</strain>
    </source>
</reference>
<comment type="catalytic activity">
    <reaction evidence="18 19">
        <text>alpha-ribazole 5'-phosphate + adenosylcob(III)inamide-GDP = adenosylcob(III)alamin 5'-phosphate + GMP + H(+)</text>
        <dbReference type="Rhea" id="RHEA:23560"/>
        <dbReference type="ChEBI" id="CHEBI:15378"/>
        <dbReference type="ChEBI" id="CHEBI:57918"/>
        <dbReference type="ChEBI" id="CHEBI:58115"/>
        <dbReference type="ChEBI" id="CHEBI:60487"/>
        <dbReference type="ChEBI" id="CHEBI:60493"/>
        <dbReference type="EC" id="2.7.8.26"/>
    </reaction>
</comment>
<gene>
    <name evidence="19" type="primary">cobS</name>
    <name evidence="20" type="ORF">J3U88_23680</name>
</gene>
<evidence type="ECO:0000256" key="10">
    <source>
        <dbReference type="ARBA" id="ARBA00022692"/>
    </source>
</evidence>
<evidence type="ECO:0000256" key="4">
    <source>
        <dbReference type="ARBA" id="ARBA00010561"/>
    </source>
</evidence>
<evidence type="ECO:0000256" key="18">
    <source>
        <dbReference type="ARBA" id="ARBA00049504"/>
    </source>
</evidence>
<keyword evidence="12 19" id="KW-1133">Transmembrane helix</keyword>
<comment type="function">
    <text evidence="14 19">Joins adenosylcobinamide-GDP and alpha-ribazole to generate adenosylcobalamin (Ado-cobalamin). Also synthesizes adenosylcobalamin 5'-phosphate from adenosylcobinamide-GDP and alpha-ribazole 5'-phosphate.</text>
</comment>